<dbReference type="EMBL" id="CAJOBC010003831">
    <property type="protein sequence ID" value="CAF3802513.1"/>
    <property type="molecule type" value="Genomic_DNA"/>
</dbReference>
<keyword evidence="4" id="KW-1185">Reference proteome</keyword>
<name>A0A814J495_9BILA</name>
<dbReference type="CDD" id="cd03443">
    <property type="entry name" value="PaaI_thioesterase"/>
    <property type="match status" value="1"/>
</dbReference>
<evidence type="ECO:0000313" key="4">
    <source>
        <dbReference type="Proteomes" id="UP000663829"/>
    </source>
</evidence>
<feature type="domain" description="Thioesterase" evidence="1">
    <location>
        <begin position="228"/>
        <end position="299"/>
    </location>
</feature>
<organism evidence="2 4">
    <name type="scientific">Didymodactylos carnosus</name>
    <dbReference type="NCBI Taxonomy" id="1234261"/>
    <lineage>
        <taxon>Eukaryota</taxon>
        <taxon>Metazoa</taxon>
        <taxon>Spiralia</taxon>
        <taxon>Gnathifera</taxon>
        <taxon>Rotifera</taxon>
        <taxon>Eurotatoria</taxon>
        <taxon>Bdelloidea</taxon>
        <taxon>Philodinida</taxon>
        <taxon>Philodinidae</taxon>
        <taxon>Didymodactylos</taxon>
    </lineage>
</organism>
<comment type="caution">
    <text evidence="2">The sequence shown here is derived from an EMBL/GenBank/DDBJ whole genome shotgun (WGS) entry which is preliminary data.</text>
</comment>
<dbReference type="AlphaFoldDB" id="A0A814J495"/>
<dbReference type="Gene3D" id="3.10.129.10">
    <property type="entry name" value="Hotdog Thioesterase"/>
    <property type="match status" value="1"/>
</dbReference>
<sequence length="327" mass="36377">METIQYHVGFIVLGCLKGTSSERVLSSLGWLNLCDLFYINRLLHYVKIIRGCTASNLTEYIQRNQNQRYNLRSGGRLVTVERVRDFVTVATDEWNAFLITFPSLCVLKLNTIKYIAMAANNLGDTDDIVELPAIPSSAPDWVQQLPSNGRYVDRTKLYDITGHLLFDSLLNANGIQHFYYFMSSDKEAKLVEDGFKDEIKSADSCNGMDGPEVRVAFQLGHGICGHKGLVHGGLTATMIDEVSGAAAFACVGPSFTANLNIDYLKPIATPNWVLVRAHVNRQEGRKAFVECVVENGEGIQYAKGRGLFIKPKVNVEEHLKTHSVDNN</sequence>
<evidence type="ECO:0000313" key="2">
    <source>
        <dbReference type="EMBL" id="CAF1031749.1"/>
    </source>
</evidence>
<gene>
    <name evidence="2" type="ORF">GPM918_LOCUS15315</name>
    <name evidence="3" type="ORF">SRO942_LOCUS15315</name>
</gene>
<dbReference type="SUPFAM" id="SSF54637">
    <property type="entry name" value="Thioesterase/thiol ester dehydrase-isomerase"/>
    <property type="match status" value="1"/>
</dbReference>
<proteinExistence type="predicted"/>
<dbReference type="Proteomes" id="UP000681722">
    <property type="component" value="Unassembled WGS sequence"/>
</dbReference>
<evidence type="ECO:0000313" key="3">
    <source>
        <dbReference type="EMBL" id="CAF3802513.1"/>
    </source>
</evidence>
<accession>A0A814J495</accession>
<protein>
    <recommendedName>
        <fullName evidence="1">Thioesterase domain-containing protein</fullName>
    </recommendedName>
</protein>
<dbReference type="InterPro" id="IPR052061">
    <property type="entry name" value="PTE-AB_protein"/>
</dbReference>
<dbReference type="EMBL" id="CAJNOQ010003831">
    <property type="protein sequence ID" value="CAF1031749.1"/>
    <property type="molecule type" value="Genomic_DNA"/>
</dbReference>
<evidence type="ECO:0000259" key="1">
    <source>
        <dbReference type="Pfam" id="PF03061"/>
    </source>
</evidence>
<dbReference type="InterPro" id="IPR006683">
    <property type="entry name" value="Thioestr_dom"/>
</dbReference>
<dbReference type="Proteomes" id="UP000663829">
    <property type="component" value="Unassembled WGS sequence"/>
</dbReference>
<dbReference type="PANTHER" id="PTHR47260">
    <property type="entry name" value="UPF0644 PROTEIN PB2B4.06"/>
    <property type="match status" value="1"/>
</dbReference>
<reference evidence="2" key="1">
    <citation type="submission" date="2021-02" db="EMBL/GenBank/DDBJ databases">
        <authorList>
            <person name="Nowell W R."/>
        </authorList>
    </citation>
    <scope>NUCLEOTIDE SEQUENCE</scope>
</reference>
<dbReference type="OrthoDB" id="506431at2759"/>
<dbReference type="InterPro" id="IPR029069">
    <property type="entry name" value="HotDog_dom_sf"/>
</dbReference>
<dbReference type="Pfam" id="PF03061">
    <property type="entry name" value="4HBT"/>
    <property type="match status" value="1"/>
</dbReference>
<dbReference type="PANTHER" id="PTHR47260:SF1">
    <property type="entry name" value="UPF0644 PROTEIN PB2B4.06"/>
    <property type="match status" value="1"/>
</dbReference>